<evidence type="ECO:0000313" key="3">
    <source>
        <dbReference type="EMBL" id="GGE17318.1"/>
    </source>
</evidence>
<dbReference type="SUPFAM" id="SSF52402">
    <property type="entry name" value="Adenine nucleotide alpha hydrolases-like"/>
    <property type="match status" value="1"/>
</dbReference>
<dbReference type="CDD" id="cd00293">
    <property type="entry name" value="USP-like"/>
    <property type="match status" value="1"/>
</dbReference>
<dbReference type="InterPro" id="IPR006016">
    <property type="entry name" value="UspA"/>
</dbReference>
<dbReference type="PRINTS" id="PR01438">
    <property type="entry name" value="UNVRSLSTRESS"/>
</dbReference>
<organism evidence="3 4">
    <name type="scientific">Sphingobacterium cellulitidis</name>
    <dbReference type="NCBI Taxonomy" id="1768011"/>
    <lineage>
        <taxon>Bacteria</taxon>
        <taxon>Pseudomonadati</taxon>
        <taxon>Bacteroidota</taxon>
        <taxon>Sphingobacteriia</taxon>
        <taxon>Sphingobacteriales</taxon>
        <taxon>Sphingobacteriaceae</taxon>
        <taxon>Sphingobacterium</taxon>
    </lineage>
</organism>
<name>A0A8H9FYG2_9SPHI</name>
<proteinExistence type="inferred from homology"/>
<evidence type="ECO:0000259" key="2">
    <source>
        <dbReference type="Pfam" id="PF00582"/>
    </source>
</evidence>
<keyword evidence="4" id="KW-1185">Reference proteome</keyword>
<evidence type="ECO:0000256" key="1">
    <source>
        <dbReference type="ARBA" id="ARBA00008791"/>
    </source>
</evidence>
<gene>
    <name evidence="3" type="ORF">GCM10011516_13780</name>
</gene>
<dbReference type="PANTHER" id="PTHR46268:SF6">
    <property type="entry name" value="UNIVERSAL STRESS PROTEIN UP12"/>
    <property type="match status" value="1"/>
</dbReference>
<dbReference type="Pfam" id="PF00582">
    <property type="entry name" value="Usp"/>
    <property type="match status" value="1"/>
</dbReference>
<dbReference type="Gene3D" id="3.40.50.12370">
    <property type="match status" value="1"/>
</dbReference>
<reference evidence="3" key="1">
    <citation type="journal article" date="2014" name="Int. J. Syst. Evol. Microbiol.">
        <title>Complete genome sequence of Corynebacterium casei LMG S-19264T (=DSM 44701T), isolated from a smear-ripened cheese.</title>
        <authorList>
            <consortium name="US DOE Joint Genome Institute (JGI-PGF)"/>
            <person name="Walter F."/>
            <person name="Albersmeier A."/>
            <person name="Kalinowski J."/>
            <person name="Ruckert C."/>
        </authorList>
    </citation>
    <scope>NUCLEOTIDE SEQUENCE</scope>
    <source>
        <strain evidence="3">CGMCC 1.15966</strain>
    </source>
</reference>
<feature type="domain" description="UspA" evidence="2">
    <location>
        <begin position="4"/>
        <end position="138"/>
    </location>
</feature>
<dbReference type="PANTHER" id="PTHR46268">
    <property type="entry name" value="STRESS RESPONSE PROTEIN NHAX"/>
    <property type="match status" value="1"/>
</dbReference>
<accession>A0A8H9FYG2</accession>
<dbReference type="InterPro" id="IPR006015">
    <property type="entry name" value="Universal_stress_UspA"/>
</dbReference>
<comment type="similarity">
    <text evidence="1">Belongs to the universal stress protein A family.</text>
</comment>
<evidence type="ECO:0000313" key="4">
    <source>
        <dbReference type="Proteomes" id="UP000614460"/>
    </source>
</evidence>
<sequence length="279" mass="30883">MEMTIIVPTDFSENARFAADYACQLAQGKGHNIHLLHCYTTSSVGEDSSEESNGSGLLADQKIQELQTQLVKSYPDLHISIECSRSLIIDKLTELSQSGKYALIVMGASGASQLKSLYWGSTTVAVASKSEVPVIVIPNQAFTFDINHAALLTNFKAAELDTLKEFQEIIGIPNDLTLIHVFKDGPKPENVKDDLNSWAYNVREMGAIHEVLTIAEPINKEDIELDSVPEMVSKIISEVNPQIILITPSRKTFFERLFKRSVSKALALELNKPAFFDKI</sequence>
<comment type="caution">
    <text evidence="3">The sequence shown here is derived from an EMBL/GenBank/DDBJ whole genome shotgun (WGS) entry which is preliminary data.</text>
</comment>
<reference evidence="3" key="2">
    <citation type="submission" date="2020-09" db="EMBL/GenBank/DDBJ databases">
        <authorList>
            <person name="Sun Q."/>
            <person name="Zhou Y."/>
        </authorList>
    </citation>
    <scope>NUCLEOTIDE SEQUENCE</scope>
    <source>
        <strain evidence="3">CGMCC 1.15966</strain>
    </source>
</reference>
<dbReference type="EMBL" id="BMKM01000002">
    <property type="protein sequence ID" value="GGE17318.1"/>
    <property type="molecule type" value="Genomic_DNA"/>
</dbReference>
<protein>
    <recommendedName>
        <fullName evidence="2">UspA domain-containing protein</fullName>
    </recommendedName>
</protein>
<dbReference type="Proteomes" id="UP000614460">
    <property type="component" value="Unassembled WGS sequence"/>
</dbReference>
<dbReference type="RefSeq" id="WP_094258206.1">
    <property type="nucleotide sequence ID" value="NZ_BMKM01000002.1"/>
</dbReference>
<dbReference type="AlphaFoldDB" id="A0A8H9FYG2"/>